<dbReference type="GO" id="GO:0051015">
    <property type="term" value="F:actin filament binding"/>
    <property type="evidence" value="ECO:0007669"/>
    <property type="project" value="InterPro"/>
</dbReference>
<dbReference type="OrthoDB" id="6375767at2759"/>
<dbReference type="SMART" id="SM00262">
    <property type="entry name" value="GEL"/>
    <property type="match status" value="6"/>
</dbReference>
<feature type="domain" description="Gelsolin-like" evidence="6">
    <location>
        <begin position="272"/>
        <end position="345"/>
    </location>
</feature>
<proteinExistence type="inferred from homology"/>
<dbReference type="PRINTS" id="PR00597">
    <property type="entry name" value="GELSOLIN"/>
</dbReference>
<dbReference type="FunFam" id="3.40.20.10:FF:000005">
    <property type="entry name" value="Gelsolin"/>
    <property type="match status" value="1"/>
</dbReference>
<evidence type="ECO:0000259" key="6">
    <source>
        <dbReference type="Pfam" id="PF00626"/>
    </source>
</evidence>
<accession>E4WU66</accession>
<dbReference type="CDD" id="cd11291">
    <property type="entry name" value="gelsolin_S6_like"/>
    <property type="match status" value="1"/>
</dbReference>
<dbReference type="GO" id="GO:0005737">
    <property type="term" value="C:cytoplasm"/>
    <property type="evidence" value="ECO:0007669"/>
    <property type="project" value="TreeGrafter"/>
</dbReference>
<dbReference type="SUPFAM" id="SSF55753">
    <property type="entry name" value="Actin depolymerizing proteins"/>
    <property type="match status" value="6"/>
</dbReference>
<dbReference type="AlphaFoldDB" id="E4WU66"/>
<evidence type="ECO:0000256" key="4">
    <source>
        <dbReference type="ARBA" id="ARBA00023203"/>
    </source>
</evidence>
<feature type="domain" description="Gelsolin-like" evidence="6">
    <location>
        <begin position="647"/>
        <end position="714"/>
    </location>
</feature>
<keyword evidence="2" id="KW-0117">Actin capping</keyword>
<dbReference type="InterPro" id="IPR029006">
    <property type="entry name" value="ADF-H/Gelsolin-like_dom_sf"/>
</dbReference>
<comment type="similarity">
    <text evidence="1">Belongs to the villin/gelsolin family.</text>
</comment>
<evidence type="ECO:0000256" key="1">
    <source>
        <dbReference type="ARBA" id="ARBA00008418"/>
    </source>
</evidence>
<sequence length="738" mass="82592">MSSQEYIDAAGKETGIEVWRIEESELAPIPKKFYGTFYNGDSYVILSTKELKSCGFEWNVHFWLGEKTEQVEAGAAALWAVTVDDEVAGGAAVQHREVQGHESKAFISLFKKGLIYEEGGVASGFNHVEPNDYSEVNRLLWVRGKNPVRCTQVACSWDSLNKSDCFILDVGNDIYTWCGEFSTVWERTKANEMARAIRDDERGGRAEVHIIDAGEVRCPEKLCPVLGDDIPDEIPDEAPEDAPAKKGAPRSGAGKLFKVSGESGDVEYSMIAEEGPYEQSMLEDENVFVLASADGPAIYVWKGKNSSAEERSQAIDYCNQYMEKNDLPAHTQFEIMPQFAESAMFKQFFADWQDLDETDGMGETHTVGSVAKVEHEEFDALSMHVTPETAAEFGMPDDGSGEKKVFRIVESEREEVSEENWGVFYSNECYIISYTYDTPKGKPESYIYYWLGNSAGTASETATAFQVVQLDKEEFDGDALQVRVTEGKEPNHLIAMFNGGMAIMQSGSYCEAEPRNALFQIRLNRANQVKAFETEFSATALNSNDTFFAVCEGDSDYGFGGDCFAWFGTGADDKEKEALAKFAEKIGVENITEINEGEESDEFWEFLGGQEEYFKLPRKQEKTRLPRLFECSMATGNFVAEELLGVLHQSDLNPANVMLLDAWNTVFVWIGEESSEDEKEQTLEAAKQYLATDPAGRKGIPIVQVKQEKEPITFTGFFAGWDEEFWLNATNFEYENDS</sequence>
<gene>
    <name evidence="7" type="ORF">GSOID_T00006021001</name>
</gene>
<name>E4WU66_OIKDI</name>
<keyword evidence="4" id="KW-0009">Actin-binding</keyword>
<keyword evidence="3" id="KW-0677">Repeat</keyword>
<dbReference type="PANTHER" id="PTHR11977:SF131">
    <property type="entry name" value="GELSOLIN-LIKE DOMAIN-CONTAINING PROTEIN"/>
    <property type="match status" value="1"/>
</dbReference>
<feature type="domain" description="Gelsolin-like" evidence="6">
    <location>
        <begin position="412"/>
        <end position="494"/>
    </location>
</feature>
<feature type="compositionally biased region" description="Acidic residues" evidence="5">
    <location>
        <begin position="231"/>
        <end position="240"/>
    </location>
</feature>
<feature type="domain" description="Gelsolin-like" evidence="6">
    <location>
        <begin position="24"/>
        <end position="107"/>
    </location>
</feature>
<keyword evidence="8" id="KW-1185">Reference proteome</keyword>
<dbReference type="GO" id="GO:0051014">
    <property type="term" value="P:actin filament severing"/>
    <property type="evidence" value="ECO:0007669"/>
    <property type="project" value="TreeGrafter"/>
</dbReference>
<evidence type="ECO:0000313" key="8">
    <source>
        <dbReference type="Proteomes" id="UP000001307"/>
    </source>
</evidence>
<dbReference type="CDD" id="cd11289">
    <property type="entry name" value="gelsolin_S2_like"/>
    <property type="match status" value="1"/>
</dbReference>
<evidence type="ECO:0000256" key="3">
    <source>
        <dbReference type="ARBA" id="ARBA00022737"/>
    </source>
</evidence>
<dbReference type="InParanoid" id="E4WU66"/>
<protein>
    <recommendedName>
        <fullName evidence="6">Gelsolin-like domain-containing protein</fullName>
    </recommendedName>
</protein>
<dbReference type="CDD" id="cd11290">
    <property type="entry name" value="gelsolin_S1_like"/>
    <property type="match status" value="1"/>
</dbReference>
<reference evidence="7" key="1">
    <citation type="journal article" date="2010" name="Science">
        <title>Plasticity of animal genome architecture unmasked by rapid evolution of a pelagic tunicate.</title>
        <authorList>
            <person name="Denoeud F."/>
            <person name="Henriet S."/>
            <person name="Mungpakdee S."/>
            <person name="Aury J.M."/>
            <person name="Da Silva C."/>
            <person name="Brinkmann H."/>
            <person name="Mikhaleva J."/>
            <person name="Olsen L.C."/>
            <person name="Jubin C."/>
            <person name="Canestro C."/>
            <person name="Bouquet J.M."/>
            <person name="Danks G."/>
            <person name="Poulain J."/>
            <person name="Campsteijn C."/>
            <person name="Adamski M."/>
            <person name="Cross I."/>
            <person name="Yadetie F."/>
            <person name="Muffato M."/>
            <person name="Louis A."/>
            <person name="Butcher S."/>
            <person name="Tsagkogeorga G."/>
            <person name="Konrad A."/>
            <person name="Singh S."/>
            <person name="Jensen M.F."/>
            <person name="Cong E.H."/>
            <person name="Eikeseth-Otteraa H."/>
            <person name="Noel B."/>
            <person name="Anthouard V."/>
            <person name="Porcel B.M."/>
            <person name="Kachouri-Lafond R."/>
            <person name="Nishino A."/>
            <person name="Ugolini M."/>
            <person name="Chourrout P."/>
            <person name="Nishida H."/>
            <person name="Aasland R."/>
            <person name="Huzurbazar S."/>
            <person name="Westhof E."/>
            <person name="Delsuc F."/>
            <person name="Lehrach H."/>
            <person name="Reinhardt R."/>
            <person name="Weissenbach J."/>
            <person name="Roy S.W."/>
            <person name="Artiguenave F."/>
            <person name="Postlethwait J.H."/>
            <person name="Manak J.R."/>
            <person name="Thompson E.M."/>
            <person name="Jaillon O."/>
            <person name="Du Pasquier L."/>
            <person name="Boudinot P."/>
            <person name="Liberles D.A."/>
            <person name="Volff J.N."/>
            <person name="Philippe H."/>
            <person name="Lenhard B."/>
            <person name="Roest Crollius H."/>
            <person name="Wincker P."/>
            <person name="Chourrout D."/>
        </authorList>
    </citation>
    <scope>NUCLEOTIDE SEQUENCE [LARGE SCALE GENOMIC DNA]</scope>
</reference>
<dbReference type="InterPro" id="IPR007123">
    <property type="entry name" value="Gelsolin-like_dom"/>
</dbReference>
<dbReference type="GO" id="GO:0005546">
    <property type="term" value="F:phosphatidylinositol-4,5-bisphosphate binding"/>
    <property type="evidence" value="ECO:0007669"/>
    <property type="project" value="TreeGrafter"/>
</dbReference>
<evidence type="ECO:0000256" key="2">
    <source>
        <dbReference type="ARBA" id="ARBA00022467"/>
    </source>
</evidence>
<dbReference type="Pfam" id="PF00626">
    <property type="entry name" value="Gelsolin"/>
    <property type="match status" value="5"/>
</dbReference>
<evidence type="ECO:0000313" key="7">
    <source>
        <dbReference type="EMBL" id="CBY06946.1"/>
    </source>
</evidence>
<dbReference type="GO" id="GO:0008154">
    <property type="term" value="P:actin polymerization or depolymerization"/>
    <property type="evidence" value="ECO:0007669"/>
    <property type="project" value="TreeGrafter"/>
</dbReference>
<feature type="region of interest" description="Disordered" evidence="5">
    <location>
        <begin position="231"/>
        <end position="255"/>
    </location>
</feature>
<organism evidence="7">
    <name type="scientific">Oikopleura dioica</name>
    <name type="common">Tunicate</name>
    <dbReference type="NCBI Taxonomy" id="34765"/>
    <lineage>
        <taxon>Eukaryota</taxon>
        <taxon>Metazoa</taxon>
        <taxon>Chordata</taxon>
        <taxon>Tunicata</taxon>
        <taxon>Appendicularia</taxon>
        <taxon>Copelata</taxon>
        <taxon>Oikopleuridae</taxon>
        <taxon>Oikopleura</taxon>
    </lineage>
</organism>
<dbReference type="PANTHER" id="PTHR11977">
    <property type="entry name" value="VILLIN"/>
    <property type="match status" value="1"/>
</dbReference>
<dbReference type="Proteomes" id="UP000001307">
    <property type="component" value="Unassembled WGS sequence"/>
</dbReference>
<feature type="domain" description="Gelsolin-like" evidence="6">
    <location>
        <begin position="152"/>
        <end position="214"/>
    </location>
</feature>
<dbReference type="InterPro" id="IPR007122">
    <property type="entry name" value="Villin/Gelsolin"/>
</dbReference>
<dbReference type="Gene3D" id="3.40.20.10">
    <property type="entry name" value="Severin"/>
    <property type="match status" value="6"/>
</dbReference>
<dbReference type="GO" id="GO:0015629">
    <property type="term" value="C:actin cytoskeleton"/>
    <property type="evidence" value="ECO:0007669"/>
    <property type="project" value="TreeGrafter"/>
</dbReference>
<evidence type="ECO:0000256" key="5">
    <source>
        <dbReference type="SAM" id="MobiDB-lite"/>
    </source>
</evidence>
<dbReference type="GO" id="GO:0051016">
    <property type="term" value="P:barbed-end actin filament capping"/>
    <property type="evidence" value="ECO:0007669"/>
    <property type="project" value="TreeGrafter"/>
</dbReference>
<dbReference type="EMBL" id="FN653016">
    <property type="protein sequence ID" value="CBY06946.1"/>
    <property type="molecule type" value="Genomic_DNA"/>
</dbReference>